<dbReference type="OrthoDB" id="9806726at2"/>
<dbReference type="SUPFAM" id="SSF52540">
    <property type="entry name" value="P-loop containing nucleoside triphosphate hydrolases"/>
    <property type="match status" value="1"/>
</dbReference>
<sequence length="235" mass="26500">MIKIDSLTVYYNDNLALDSVSVDIQPQDFVAIIGPNGAGKSTLLKSIMRQIKPVSGSISLPKEHKKIMAYLPQSHQIERNFPISVEEFISAGAWLRTSFWRHFSHKEHTRLHEALRTVKLIGMEKRQISELSGGQFQRMLFARMLMQDASILLLDEPFTAIDSQTVFDLMQVLRDCQKQGKTIIAVVHDLSLVQHYFDKSILMATTLIKAGSTSDVLQPTWLSKAGYQHGCGVIE</sequence>
<dbReference type="GO" id="GO:0005524">
    <property type="term" value="F:ATP binding"/>
    <property type="evidence" value="ECO:0007669"/>
    <property type="project" value="UniProtKB-KW"/>
</dbReference>
<dbReference type="STRING" id="688.A6E04_18815"/>
<dbReference type="InterPro" id="IPR027417">
    <property type="entry name" value="P-loop_NTPase"/>
</dbReference>
<protein>
    <submittedName>
        <fullName evidence="6">ABC transporter ATP-binding protein</fullName>
    </submittedName>
</protein>
<comment type="caution">
    <text evidence="6">The sequence shown here is derived from an EMBL/GenBank/DDBJ whole genome shotgun (WGS) entry which is preliminary data.</text>
</comment>
<accession>A0A1B9NUM3</accession>
<keyword evidence="4 6" id="KW-0067">ATP-binding</keyword>
<dbReference type="PANTHER" id="PTHR42734:SF5">
    <property type="entry name" value="IRON TRANSPORT SYSTEM ATP-BINDING PROTEIN HI_0361-RELATED"/>
    <property type="match status" value="1"/>
</dbReference>
<dbReference type="Proteomes" id="UP000093523">
    <property type="component" value="Unassembled WGS sequence"/>
</dbReference>
<reference evidence="6 7" key="1">
    <citation type="submission" date="2016-06" db="EMBL/GenBank/DDBJ databases">
        <authorList>
            <person name="Kjaerup R.B."/>
            <person name="Dalgaard T.S."/>
            <person name="Juul-Madsen H.R."/>
        </authorList>
    </citation>
    <scope>NUCLEOTIDE SEQUENCE [LARGE SCALE GENOMIC DNA]</scope>
    <source>
        <strain evidence="6 7">1S159</strain>
    </source>
</reference>
<keyword evidence="2" id="KW-0813">Transport</keyword>
<dbReference type="CDD" id="cd03235">
    <property type="entry name" value="ABC_Metallic_Cations"/>
    <property type="match status" value="1"/>
</dbReference>
<keyword evidence="3" id="KW-0547">Nucleotide-binding</keyword>
<comment type="similarity">
    <text evidence="1">Belongs to the ABC transporter superfamily.</text>
</comment>
<dbReference type="GO" id="GO:0016887">
    <property type="term" value="F:ATP hydrolysis activity"/>
    <property type="evidence" value="ECO:0007669"/>
    <property type="project" value="InterPro"/>
</dbReference>
<feature type="domain" description="ABC transporter" evidence="5">
    <location>
        <begin position="2"/>
        <end position="230"/>
    </location>
</feature>
<dbReference type="Pfam" id="PF00005">
    <property type="entry name" value="ABC_tran"/>
    <property type="match status" value="1"/>
</dbReference>
<evidence type="ECO:0000313" key="6">
    <source>
        <dbReference type="EMBL" id="OCH17668.1"/>
    </source>
</evidence>
<organism evidence="6 7">
    <name type="scientific">Aliivibrio logei</name>
    <name type="common">Vibrio logei</name>
    <dbReference type="NCBI Taxonomy" id="688"/>
    <lineage>
        <taxon>Bacteria</taxon>
        <taxon>Pseudomonadati</taxon>
        <taxon>Pseudomonadota</taxon>
        <taxon>Gammaproteobacteria</taxon>
        <taxon>Vibrionales</taxon>
        <taxon>Vibrionaceae</taxon>
        <taxon>Aliivibrio</taxon>
    </lineage>
</organism>
<evidence type="ECO:0000313" key="7">
    <source>
        <dbReference type="Proteomes" id="UP000093523"/>
    </source>
</evidence>
<dbReference type="Gene3D" id="3.40.50.300">
    <property type="entry name" value="P-loop containing nucleotide triphosphate hydrolases"/>
    <property type="match status" value="1"/>
</dbReference>
<dbReference type="PANTHER" id="PTHR42734">
    <property type="entry name" value="METAL TRANSPORT SYSTEM ATP-BINDING PROTEIN TM_0124-RELATED"/>
    <property type="match status" value="1"/>
</dbReference>
<evidence type="ECO:0000256" key="4">
    <source>
        <dbReference type="ARBA" id="ARBA00022840"/>
    </source>
</evidence>
<dbReference type="InterPro" id="IPR050153">
    <property type="entry name" value="Metal_Ion_Import_ABC"/>
</dbReference>
<gene>
    <name evidence="6" type="ORF">A6E04_18815</name>
</gene>
<dbReference type="InterPro" id="IPR003593">
    <property type="entry name" value="AAA+_ATPase"/>
</dbReference>
<dbReference type="SMART" id="SM00382">
    <property type="entry name" value="AAA"/>
    <property type="match status" value="1"/>
</dbReference>
<dbReference type="InterPro" id="IPR017871">
    <property type="entry name" value="ABC_transporter-like_CS"/>
</dbReference>
<dbReference type="PROSITE" id="PS50893">
    <property type="entry name" value="ABC_TRANSPORTER_2"/>
    <property type="match status" value="1"/>
</dbReference>
<dbReference type="InterPro" id="IPR003439">
    <property type="entry name" value="ABC_transporter-like_ATP-bd"/>
</dbReference>
<proteinExistence type="inferred from homology"/>
<evidence type="ECO:0000256" key="1">
    <source>
        <dbReference type="ARBA" id="ARBA00005417"/>
    </source>
</evidence>
<dbReference type="PROSITE" id="PS00211">
    <property type="entry name" value="ABC_TRANSPORTER_1"/>
    <property type="match status" value="1"/>
</dbReference>
<evidence type="ECO:0000256" key="3">
    <source>
        <dbReference type="ARBA" id="ARBA00022741"/>
    </source>
</evidence>
<dbReference type="RefSeq" id="WP_017021000.1">
    <property type="nucleotide sequence ID" value="NZ_CAWMPN010000029.1"/>
</dbReference>
<evidence type="ECO:0000256" key="2">
    <source>
        <dbReference type="ARBA" id="ARBA00022448"/>
    </source>
</evidence>
<evidence type="ECO:0000259" key="5">
    <source>
        <dbReference type="PROSITE" id="PS50893"/>
    </source>
</evidence>
<name>A0A1B9NUM3_ALILO</name>
<dbReference type="EMBL" id="MAJU01000029">
    <property type="protein sequence ID" value="OCH17668.1"/>
    <property type="molecule type" value="Genomic_DNA"/>
</dbReference>
<dbReference type="AlphaFoldDB" id="A0A1B9NUM3"/>